<proteinExistence type="predicted"/>
<gene>
    <name evidence="1" type="ORF">UFOPK2366_01082</name>
    <name evidence="2" type="ORF">UFOPK2992_00020</name>
</gene>
<organism evidence="1">
    <name type="scientific">freshwater metagenome</name>
    <dbReference type="NCBI Taxonomy" id="449393"/>
    <lineage>
        <taxon>unclassified sequences</taxon>
        <taxon>metagenomes</taxon>
        <taxon>ecological metagenomes</taxon>
    </lineage>
</organism>
<evidence type="ECO:0000313" key="1">
    <source>
        <dbReference type="EMBL" id="CAB4697469.1"/>
    </source>
</evidence>
<protein>
    <submittedName>
        <fullName evidence="1">Unannotated protein</fullName>
    </submittedName>
</protein>
<reference evidence="1" key="1">
    <citation type="submission" date="2020-05" db="EMBL/GenBank/DDBJ databases">
        <authorList>
            <person name="Chiriac C."/>
            <person name="Salcher M."/>
            <person name="Ghai R."/>
            <person name="Kavagutti S V."/>
        </authorList>
    </citation>
    <scope>NUCLEOTIDE SEQUENCE</scope>
</reference>
<dbReference type="EMBL" id="CAEZXM010000194">
    <property type="protein sequence ID" value="CAB4697469.1"/>
    <property type="molecule type" value="Genomic_DNA"/>
</dbReference>
<dbReference type="AlphaFoldDB" id="A0A6J6PFN4"/>
<dbReference type="PROSITE" id="PS51257">
    <property type="entry name" value="PROKAR_LIPOPROTEIN"/>
    <property type="match status" value="1"/>
</dbReference>
<dbReference type="EMBL" id="CAFAAI010000001">
    <property type="protein sequence ID" value="CAB4785130.1"/>
    <property type="molecule type" value="Genomic_DNA"/>
</dbReference>
<accession>A0A6J6PFN4</accession>
<name>A0A6J6PFN4_9ZZZZ</name>
<sequence>MKRSLLLAALFTLAACGGSAPTQTGPTTTVDHSKVLADHEIPDLAAQLVTIDGYSYADPPAREVTQSLAALHELEQRADRPDLFAAVSLHGVVADDRTQNRSHTSSGGSEVGYLALYEFRFAPPAGLETDASYFANGFEKKPAAPERLTLSATQVFKFQNPSSPDSRYVYLWLRHGVQGQFDGADAEPMERWLASYLAAPALSPNESEELAEHLFPVTGFVYVNAPQYNDLESALVAAFGSVPHSIHKVADSSGSIGTLSLAQPTSPTQADQAAARFFAAAGLPLNAAEHQVIGRLPVSIYTSDAGTFYVWEADGTVAMYGSNTEPAGATFIRGLLDAWTAND</sequence>
<evidence type="ECO:0000313" key="2">
    <source>
        <dbReference type="EMBL" id="CAB4785130.1"/>
    </source>
</evidence>